<evidence type="ECO:0000256" key="6">
    <source>
        <dbReference type="ARBA" id="ARBA00023187"/>
    </source>
</evidence>
<dbReference type="GO" id="GO:0006397">
    <property type="term" value="P:mRNA processing"/>
    <property type="evidence" value="ECO:0007669"/>
    <property type="project" value="UniProtKB-KW"/>
</dbReference>
<dbReference type="EMBL" id="KQ964586">
    <property type="protein sequence ID" value="KXN68251.1"/>
    <property type="molecule type" value="Genomic_DNA"/>
</dbReference>
<dbReference type="OrthoDB" id="1099063at2759"/>
<dbReference type="SMART" id="SM00360">
    <property type="entry name" value="RRM"/>
    <property type="match status" value="2"/>
</dbReference>
<evidence type="ECO:0000256" key="8">
    <source>
        <dbReference type="PROSITE-ProRule" id="PRU00176"/>
    </source>
</evidence>
<evidence type="ECO:0000256" key="2">
    <source>
        <dbReference type="ARBA" id="ARBA00022553"/>
    </source>
</evidence>
<gene>
    <name evidence="11" type="ORF">CONCODRAFT_41940</name>
</gene>
<feature type="region of interest" description="Disordered" evidence="9">
    <location>
        <begin position="166"/>
        <end position="248"/>
    </location>
</feature>
<feature type="domain" description="RRM" evidence="10">
    <location>
        <begin position="3"/>
        <end position="73"/>
    </location>
</feature>
<feature type="compositionally biased region" description="Basic and acidic residues" evidence="9">
    <location>
        <begin position="187"/>
        <end position="248"/>
    </location>
</feature>
<reference evidence="11 12" key="1">
    <citation type="journal article" date="2015" name="Genome Biol. Evol.">
        <title>Phylogenomic analyses indicate that early fungi evolved digesting cell walls of algal ancestors of land plants.</title>
        <authorList>
            <person name="Chang Y."/>
            <person name="Wang S."/>
            <person name="Sekimoto S."/>
            <person name="Aerts A.L."/>
            <person name="Choi C."/>
            <person name="Clum A."/>
            <person name="LaButti K.M."/>
            <person name="Lindquist E.A."/>
            <person name="Yee Ngan C."/>
            <person name="Ohm R.A."/>
            <person name="Salamov A.A."/>
            <person name="Grigoriev I.V."/>
            <person name="Spatafora J.W."/>
            <person name="Berbee M.L."/>
        </authorList>
    </citation>
    <scope>NUCLEOTIDE SEQUENCE [LARGE SCALE GENOMIC DNA]</scope>
    <source>
        <strain evidence="11 12">NRRL 28638</strain>
    </source>
</reference>
<dbReference type="InterPro" id="IPR012677">
    <property type="entry name" value="Nucleotide-bd_a/b_plait_sf"/>
</dbReference>
<dbReference type="GO" id="GO:0008380">
    <property type="term" value="P:RNA splicing"/>
    <property type="evidence" value="ECO:0007669"/>
    <property type="project" value="UniProtKB-KW"/>
</dbReference>
<keyword evidence="6" id="KW-0508">mRNA splicing</keyword>
<protein>
    <submittedName>
        <fullName evidence="11">RNA-binding domain-containing protein</fullName>
    </submittedName>
</protein>
<dbReference type="InterPro" id="IPR035979">
    <property type="entry name" value="RBD_domain_sf"/>
</dbReference>
<dbReference type="PANTHER" id="PTHR23003">
    <property type="entry name" value="RNA RECOGNITION MOTIF RRM DOMAIN CONTAINING PROTEIN"/>
    <property type="match status" value="1"/>
</dbReference>
<dbReference type="AlphaFoldDB" id="A0A137P005"/>
<dbReference type="PROSITE" id="PS50102">
    <property type="entry name" value="RRM"/>
    <property type="match status" value="2"/>
</dbReference>
<name>A0A137P005_CONC2</name>
<sequence length="248" mass="29760">MSTRVYFGRLNRDVRERDIEKLLRGYGDIREINLKNGFGFVEFRDIKDADDVVYDFNGREFFGDRLIVEHARGRRDRFEERPRERFHSTRFGPPTRTQYRLIVENLSSSVSWQDLKDHMRKAGEVTFADCHKYREGEGIVEFVNQDALKEAVKTLDNTELRGRRITVREDEARGRRQDSRSPRRRDSRSPRRDRGNDDDRRRRDSRSPSPREDNRREDRDRHREDEHSPREEPARSPNDREQAPADEE</sequence>
<organism evidence="11 12">
    <name type="scientific">Conidiobolus coronatus (strain ATCC 28846 / CBS 209.66 / NRRL 28638)</name>
    <name type="common">Delacroixia coronata</name>
    <dbReference type="NCBI Taxonomy" id="796925"/>
    <lineage>
        <taxon>Eukaryota</taxon>
        <taxon>Fungi</taxon>
        <taxon>Fungi incertae sedis</taxon>
        <taxon>Zoopagomycota</taxon>
        <taxon>Entomophthoromycotina</taxon>
        <taxon>Entomophthoromycetes</taxon>
        <taxon>Entomophthorales</taxon>
        <taxon>Ancylistaceae</taxon>
        <taxon>Conidiobolus</taxon>
    </lineage>
</organism>
<evidence type="ECO:0000256" key="7">
    <source>
        <dbReference type="ARBA" id="ARBA00023242"/>
    </source>
</evidence>
<dbReference type="FunFam" id="3.30.70.330:FF:000028">
    <property type="entry name" value="Putative serine/arginine-rich splicing factor 4"/>
    <property type="match status" value="1"/>
</dbReference>
<evidence type="ECO:0000256" key="9">
    <source>
        <dbReference type="SAM" id="MobiDB-lite"/>
    </source>
</evidence>
<dbReference type="InterPro" id="IPR000504">
    <property type="entry name" value="RRM_dom"/>
</dbReference>
<keyword evidence="5 8" id="KW-0694">RNA-binding</keyword>
<feature type="compositionally biased region" description="Basic and acidic residues" evidence="9">
    <location>
        <begin position="166"/>
        <end position="181"/>
    </location>
</feature>
<dbReference type="OMA" id="PREPAYP"/>
<accession>A0A137P005</accession>
<evidence type="ECO:0000256" key="4">
    <source>
        <dbReference type="ARBA" id="ARBA00022737"/>
    </source>
</evidence>
<comment type="subcellular location">
    <subcellularLocation>
        <location evidence="1">Nucleus</location>
    </subcellularLocation>
</comment>
<evidence type="ECO:0000256" key="3">
    <source>
        <dbReference type="ARBA" id="ARBA00022664"/>
    </source>
</evidence>
<dbReference type="CDD" id="cd12339">
    <property type="entry name" value="RRM2_SRSF1_4_like"/>
    <property type="match status" value="1"/>
</dbReference>
<dbReference type="GO" id="GO:0005737">
    <property type="term" value="C:cytoplasm"/>
    <property type="evidence" value="ECO:0007669"/>
    <property type="project" value="TreeGrafter"/>
</dbReference>
<keyword evidence="2" id="KW-0597">Phosphoprotein</keyword>
<evidence type="ECO:0000313" key="12">
    <source>
        <dbReference type="Proteomes" id="UP000070444"/>
    </source>
</evidence>
<dbReference type="Pfam" id="PF00076">
    <property type="entry name" value="RRM_1"/>
    <property type="match status" value="2"/>
</dbReference>
<keyword evidence="12" id="KW-1185">Reference proteome</keyword>
<keyword evidence="4" id="KW-0677">Repeat</keyword>
<keyword evidence="7" id="KW-0539">Nucleus</keyword>
<feature type="domain" description="RRM" evidence="10">
    <location>
        <begin position="99"/>
        <end position="172"/>
    </location>
</feature>
<dbReference type="Proteomes" id="UP000070444">
    <property type="component" value="Unassembled WGS sequence"/>
</dbReference>
<evidence type="ECO:0000256" key="5">
    <source>
        <dbReference type="ARBA" id="ARBA00022884"/>
    </source>
</evidence>
<dbReference type="Gene3D" id="3.30.70.330">
    <property type="match status" value="2"/>
</dbReference>
<evidence type="ECO:0000259" key="10">
    <source>
        <dbReference type="PROSITE" id="PS50102"/>
    </source>
</evidence>
<keyword evidence="3" id="KW-0507">mRNA processing</keyword>
<evidence type="ECO:0000313" key="11">
    <source>
        <dbReference type="EMBL" id="KXN68251.1"/>
    </source>
</evidence>
<dbReference type="PANTHER" id="PTHR23003:SF51">
    <property type="entry name" value="SERINE-ARGININE PROTEIN 55"/>
    <property type="match status" value="1"/>
</dbReference>
<evidence type="ECO:0000256" key="1">
    <source>
        <dbReference type="ARBA" id="ARBA00004123"/>
    </source>
</evidence>
<dbReference type="SUPFAM" id="SSF54928">
    <property type="entry name" value="RNA-binding domain, RBD"/>
    <property type="match status" value="1"/>
</dbReference>
<dbReference type="InterPro" id="IPR050374">
    <property type="entry name" value="RRT5_SRSF_SR"/>
</dbReference>
<dbReference type="GO" id="GO:0003729">
    <property type="term" value="F:mRNA binding"/>
    <property type="evidence" value="ECO:0007669"/>
    <property type="project" value="TreeGrafter"/>
</dbReference>
<dbReference type="GO" id="GO:0005634">
    <property type="term" value="C:nucleus"/>
    <property type="evidence" value="ECO:0007669"/>
    <property type="project" value="UniProtKB-SubCell"/>
</dbReference>
<proteinExistence type="predicted"/>
<dbReference type="STRING" id="796925.A0A137P005"/>